<comment type="caution">
    <text evidence="7">The sequence shown here is derived from an EMBL/GenBank/DDBJ whole genome shotgun (WGS) entry which is preliminary data.</text>
</comment>
<dbReference type="InterPro" id="IPR036388">
    <property type="entry name" value="WH-like_DNA-bd_sf"/>
</dbReference>
<dbReference type="InterPro" id="IPR013249">
    <property type="entry name" value="RNA_pol_sigma70_r4_t2"/>
</dbReference>
<dbReference type="Proteomes" id="UP000438448">
    <property type="component" value="Unassembled WGS sequence"/>
</dbReference>
<dbReference type="Pfam" id="PF08281">
    <property type="entry name" value="Sigma70_r4_2"/>
    <property type="match status" value="1"/>
</dbReference>
<keyword evidence="5" id="KW-0804">Transcription</keyword>
<evidence type="ECO:0000259" key="6">
    <source>
        <dbReference type="Pfam" id="PF08281"/>
    </source>
</evidence>
<evidence type="ECO:0000256" key="3">
    <source>
        <dbReference type="ARBA" id="ARBA00023082"/>
    </source>
</evidence>
<keyword evidence="3" id="KW-0731">Sigma factor</keyword>
<gene>
    <name evidence="7" type="ORF">NRB20_68770</name>
</gene>
<dbReference type="OrthoDB" id="3211555at2"/>
<dbReference type="SUPFAM" id="SSF88659">
    <property type="entry name" value="Sigma3 and sigma4 domains of RNA polymerase sigma factors"/>
    <property type="match status" value="1"/>
</dbReference>
<dbReference type="GO" id="GO:0003677">
    <property type="term" value="F:DNA binding"/>
    <property type="evidence" value="ECO:0007669"/>
    <property type="project" value="UniProtKB-KW"/>
</dbReference>
<reference evidence="7 8" key="1">
    <citation type="submission" date="2019-10" db="EMBL/GenBank/DDBJ databases">
        <title>Nocardia macrotermitis sp. nov. and Nocardia aurantia sp. nov., isolated from the gut of fungus growing-termite Macrotermes natalensis.</title>
        <authorList>
            <person name="Benndorf R."/>
            <person name="Schwitalla J."/>
            <person name="Martin K."/>
            <person name="De Beer W."/>
            <person name="Kaster A.-K."/>
            <person name="Vollmers J."/>
            <person name="Poulsen M."/>
            <person name="Beemelmanns C."/>
        </authorList>
    </citation>
    <scope>NUCLEOTIDE SEQUENCE [LARGE SCALE GENOMIC DNA]</scope>
    <source>
        <strain evidence="7 8">RB20</strain>
    </source>
</reference>
<name>A0A7K0DD70_9NOCA</name>
<evidence type="ECO:0000256" key="2">
    <source>
        <dbReference type="ARBA" id="ARBA00023015"/>
    </source>
</evidence>
<dbReference type="PANTHER" id="PTHR30173:SF36">
    <property type="entry name" value="ECF RNA POLYMERASE SIGMA FACTOR SIGJ"/>
    <property type="match status" value="1"/>
</dbReference>
<evidence type="ECO:0000313" key="8">
    <source>
        <dbReference type="Proteomes" id="UP000438448"/>
    </source>
</evidence>
<dbReference type="InterPro" id="IPR052704">
    <property type="entry name" value="ECF_Sigma-70_Domain"/>
</dbReference>
<keyword evidence="4" id="KW-0238">DNA-binding</keyword>
<proteinExistence type="inferred from homology"/>
<dbReference type="Gene3D" id="1.10.10.10">
    <property type="entry name" value="Winged helix-like DNA-binding domain superfamily/Winged helix DNA-binding domain"/>
    <property type="match status" value="1"/>
</dbReference>
<protein>
    <recommendedName>
        <fullName evidence="6">RNA polymerase sigma factor 70 region 4 type 2 domain-containing protein</fullName>
    </recommendedName>
</protein>
<dbReference type="RefSeq" id="WP_153415504.1">
    <property type="nucleotide sequence ID" value="NZ_WEGK01000023.1"/>
</dbReference>
<dbReference type="InterPro" id="IPR013324">
    <property type="entry name" value="RNA_pol_sigma_r3/r4-like"/>
</dbReference>
<dbReference type="AlphaFoldDB" id="A0A7K0DD70"/>
<accession>A0A7K0DD70</accession>
<keyword evidence="8" id="KW-1185">Reference proteome</keyword>
<evidence type="ECO:0000256" key="5">
    <source>
        <dbReference type="ARBA" id="ARBA00023163"/>
    </source>
</evidence>
<feature type="domain" description="RNA polymerase sigma factor 70 region 4 type 2" evidence="6">
    <location>
        <begin position="152"/>
        <end position="201"/>
    </location>
</feature>
<evidence type="ECO:0000313" key="7">
    <source>
        <dbReference type="EMBL" id="MQY23745.1"/>
    </source>
</evidence>
<dbReference type="PANTHER" id="PTHR30173">
    <property type="entry name" value="SIGMA 19 FACTOR"/>
    <property type="match status" value="1"/>
</dbReference>
<dbReference type="GO" id="GO:0006352">
    <property type="term" value="P:DNA-templated transcription initiation"/>
    <property type="evidence" value="ECO:0007669"/>
    <property type="project" value="InterPro"/>
</dbReference>
<dbReference type="EMBL" id="WEGK01000023">
    <property type="protein sequence ID" value="MQY23745.1"/>
    <property type="molecule type" value="Genomic_DNA"/>
</dbReference>
<evidence type="ECO:0000256" key="1">
    <source>
        <dbReference type="ARBA" id="ARBA00010641"/>
    </source>
</evidence>
<keyword evidence="2" id="KW-0805">Transcription regulation</keyword>
<dbReference type="GO" id="GO:0016987">
    <property type="term" value="F:sigma factor activity"/>
    <property type="evidence" value="ECO:0007669"/>
    <property type="project" value="UniProtKB-KW"/>
</dbReference>
<sequence>MMVMPLRDVCGSVRPYTSAAARRRPARGARIAAGRRWWGARSPIPRHHPDPDRAVHRPRLFALAYRLLGAASAAEDTVREAVERCAFTDPLTAATVEARLTAEVVNLCRTRLDVERARRGETWLPEPVPTAHGELGPLDSAAQRDLISLSTLTLLEQLSPSERAVFVLREAFEYAHREIADILDIPEAESQQLYRIARKCLHDNRIRPRPATEIGPVSERFLLAARAGDHTTVHQLLSADAIAISDDATAHSAGRDQVEPYLLELLTKRRPGTSISLEEINGVPAAVARSGRTVLLVAVPEIIRDQVSAVRIMTTPDKLTYLARGDGSTRGDGKI</sequence>
<evidence type="ECO:0000256" key="4">
    <source>
        <dbReference type="ARBA" id="ARBA00023125"/>
    </source>
</evidence>
<comment type="similarity">
    <text evidence="1">Belongs to the sigma-70 factor family. ECF subfamily.</text>
</comment>
<organism evidence="7 8">
    <name type="scientific">Nocardia macrotermitis</name>
    <dbReference type="NCBI Taxonomy" id="2585198"/>
    <lineage>
        <taxon>Bacteria</taxon>
        <taxon>Bacillati</taxon>
        <taxon>Actinomycetota</taxon>
        <taxon>Actinomycetes</taxon>
        <taxon>Mycobacteriales</taxon>
        <taxon>Nocardiaceae</taxon>
        <taxon>Nocardia</taxon>
    </lineage>
</organism>